<feature type="transmembrane region" description="Helical" evidence="2">
    <location>
        <begin position="91"/>
        <end position="110"/>
    </location>
</feature>
<keyword evidence="2" id="KW-0472">Membrane</keyword>
<feature type="compositionally biased region" description="Polar residues" evidence="1">
    <location>
        <begin position="137"/>
        <end position="151"/>
    </location>
</feature>
<dbReference type="Proteomes" id="UP001165648">
    <property type="component" value="Unassembled WGS sequence"/>
</dbReference>
<evidence type="ECO:0000313" key="3">
    <source>
        <dbReference type="EMBL" id="MCX5613729.1"/>
    </source>
</evidence>
<keyword evidence="4" id="KW-1185">Reference proteome</keyword>
<dbReference type="EMBL" id="JANIDW010000001">
    <property type="protein sequence ID" value="MCX5613729.1"/>
    <property type="molecule type" value="Genomic_DNA"/>
</dbReference>
<dbReference type="NCBIfam" id="TIGR03142">
    <property type="entry name" value="cytochro_ccmI"/>
    <property type="match status" value="1"/>
</dbReference>
<feature type="region of interest" description="Disordered" evidence="1">
    <location>
        <begin position="127"/>
        <end position="151"/>
    </location>
</feature>
<sequence length="151" mass="16155">MSFLILAFLCLFIGLPIVISLAIRGTLSKQTEDPFLTLHQERLEALARDKQAGLMDQHHYDAARIETERDIINHISTPPPSLSGAGHAHRIIGISTLVLVPLVALLLYALHGQPFLGPHPEAALPAGAFHTSPITPPASTMAPTHTSGGQP</sequence>
<reference evidence="3 4" key="1">
    <citation type="submission" date="2022-07" db="EMBL/GenBank/DDBJ databases">
        <title>Bombella genomes.</title>
        <authorList>
            <person name="Harer L."/>
            <person name="Styblova S."/>
            <person name="Ehrmann M."/>
        </authorList>
    </citation>
    <scope>NUCLEOTIDE SEQUENCE [LARGE SCALE GENOMIC DNA]</scope>
    <source>
        <strain evidence="3 4">TMW 2.2558</strain>
    </source>
</reference>
<proteinExistence type="predicted"/>
<protein>
    <submittedName>
        <fullName evidence="3">C-type cytochrome biogenesis protein CcmI</fullName>
    </submittedName>
</protein>
<organism evidence="3 4">
    <name type="scientific">Bombella saccharophila</name>
    <dbReference type="NCBI Taxonomy" id="2967338"/>
    <lineage>
        <taxon>Bacteria</taxon>
        <taxon>Pseudomonadati</taxon>
        <taxon>Pseudomonadota</taxon>
        <taxon>Alphaproteobacteria</taxon>
        <taxon>Acetobacterales</taxon>
        <taxon>Acetobacteraceae</taxon>
        <taxon>Bombella</taxon>
    </lineage>
</organism>
<dbReference type="RefSeq" id="WP_266106134.1">
    <property type="nucleotide sequence ID" value="NZ_JANIDW010000001.1"/>
</dbReference>
<name>A0ABT3W5Q6_9PROT</name>
<evidence type="ECO:0000256" key="2">
    <source>
        <dbReference type="SAM" id="Phobius"/>
    </source>
</evidence>
<accession>A0ABT3W5Q6</accession>
<comment type="caution">
    <text evidence="3">The sequence shown here is derived from an EMBL/GenBank/DDBJ whole genome shotgun (WGS) entry which is preliminary data.</text>
</comment>
<dbReference type="InterPro" id="IPR017560">
    <property type="entry name" value="Cyt_c_biogenesis_CcmI"/>
</dbReference>
<evidence type="ECO:0000313" key="4">
    <source>
        <dbReference type="Proteomes" id="UP001165648"/>
    </source>
</evidence>
<keyword evidence="2" id="KW-0812">Transmembrane</keyword>
<keyword evidence="2" id="KW-1133">Transmembrane helix</keyword>
<evidence type="ECO:0000256" key="1">
    <source>
        <dbReference type="SAM" id="MobiDB-lite"/>
    </source>
</evidence>
<gene>
    <name evidence="3" type="primary">ccmI</name>
    <name evidence="3" type="ORF">NQF64_00490</name>
</gene>